<name>A0ABV0B7Z7_9SPHN</name>
<gene>
    <name evidence="3" type="ORF">TPR58_10975</name>
</gene>
<feature type="signal peptide" evidence="2">
    <location>
        <begin position="1"/>
        <end position="18"/>
    </location>
</feature>
<feature type="chain" id="PRO_5046082109" description="Lipoprotein" evidence="2">
    <location>
        <begin position="19"/>
        <end position="277"/>
    </location>
</feature>
<evidence type="ECO:0000256" key="2">
    <source>
        <dbReference type="SAM" id="SignalP"/>
    </source>
</evidence>
<dbReference type="Proteomes" id="UP001427805">
    <property type="component" value="Unassembled WGS sequence"/>
</dbReference>
<keyword evidence="4" id="KW-1185">Reference proteome</keyword>
<feature type="compositionally biased region" description="Basic and acidic residues" evidence="1">
    <location>
        <begin position="234"/>
        <end position="256"/>
    </location>
</feature>
<sequence length="277" mass="29772">MPLPRLPLIALVPALALAGCGAEKTTDNAMVDTGNAAALNDAAFNDAAPVVEDADDQTIEAVTVAAVPAPASGASAAESAPLVEAGDIEDEIRSGTGVQRIRHGDGWAWTRDGRIVRTADRDGGNVAYFRRGEQNPFLVQRDGRAYAYDGNRPVREFDRDGRGRTPDAGRVREAEEAAREARDRRERADRAREQAGQHGDRPDRGGERAGQGRDRGPDRDARPTPSPTPSATPRGRDRDRDRDGNRDRDRDGRGDRSGSPSPTPQPSDTRPSGDGRN</sequence>
<reference evidence="3 4" key="1">
    <citation type="submission" date="2024-05" db="EMBL/GenBank/DDBJ databases">
        <title>Sphingomonas sp. HF-S3 16S ribosomal RNA gene Genome sequencing and assembly.</title>
        <authorList>
            <person name="Lee H."/>
        </authorList>
    </citation>
    <scope>NUCLEOTIDE SEQUENCE [LARGE SCALE GENOMIC DNA]</scope>
    <source>
        <strain evidence="3 4">HF-S3</strain>
    </source>
</reference>
<evidence type="ECO:0000256" key="1">
    <source>
        <dbReference type="SAM" id="MobiDB-lite"/>
    </source>
</evidence>
<feature type="region of interest" description="Disordered" evidence="1">
    <location>
        <begin position="150"/>
        <end position="277"/>
    </location>
</feature>
<dbReference type="RefSeq" id="WP_346246701.1">
    <property type="nucleotide sequence ID" value="NZ_JBDIZK010000006.1"/>
</dbReference>
<evidence type="ECO:0000313" key="4">
    <source>
        <dbReference type="Proteomes" id="UP001427805"/>
    </source>
</evidence>
<comment type="caution">
    <text evidence="3">The sequence shown here is derived from an EMBL/GenBank/DDBJ whole genome shotgun (WGS) entry which is preliminary data.</text>
</comment>
<organism evidence="3 4">
    <name type="scientific">Sphingomonas rustica</name>
    <dbReference type="NCBI Taxonomy" id="3103142"/>
    <lineage>
        <taxon>Bacteria</taxon>
        <taxon>Pseudomonadati</taxon>
        <taxon>Pseudomonadota</taxon>
        <taxon>Alphaproteobacteria</taxon>
        <taxon>Sphingomonadales</taxon>
        <taxon>Sphingomonadaceae</taxon>
        <taxon>Sphingomonas</taxon>
    </lineage>
</organism>
<proteinExistence type="predicted"/>
<protein>
    <recommendedName>
        <fullName evidence="5">Lipoprotein</fullName>
    </recommendedName>
</protein>
<accession>A0ABV0B7Z7</accession>
<evidence type="ECO:0000313" key="3">
    <source>
        <dbReference type="EMBL" id="MEN3747692.1"/>
    </source>
</evidence>
<dbReference type="PROSITE" id="PS51257">
    <property type="entry name" value="PROKAR_LIPOPROTEIN"/>
    <property type="match status" value="1"/>
</dbReference>
<evidence type="ECO:0008006" key="5">
    <source>
        <dbReference type="Google" id="ProtNLM"/>
    </source>
</evidence>
<feature type="compositionally biased region" description="Basic and acidic residues" evidence="1">
    <location>
        <begin position="152"/>
        <end position="222"/>
    </location>
</feature>
<dbReference type="EMBL" id="JBDIZK010000006">
    <property type="protein sequence ID" value="MEN3747692.1"/>
    <property type="molecule type" value="Genomic_DNA"/>
</dbReference>
<keyword evidence="2" id="KW-0732">Signal</keyword>